<evidence type="ECO:0000256" key="8">
    <source>
        <dbReference type="ARBA" id="ARBA00035585"/>
    </source>
</evidence>
<keyword evidence="3 10" id="KW-0812">Transmembrane</keyword>
<feature type="binding site" evidence="10">
    <location>
        <position position="101"/>
    </location>
    <ligand>
        <name>Na(+)</name>
        <dbReference type="ChEBI" id="CHEBI:29101"/>
        <note>structural</note>
    </ligand>
</feature>
<dbReference type="GO" id="GO:0062054">
    <property type="term" value="F:fluoride channel activity"/>
    <property type="evidence" value="ECO:0007669"/>
    <property type="project" value="UniProtKB-UniRule"/>
</dbReference>
<keyword evidence="10" id="KW-0479">Metal-binding</keyword>
<protein>
    <recommendedName>
        <fullName evidence="10">Fluoride-specific ion channel FluC</fullName>
    </recommendedName>
</protein>
<dbReference type="EMBL" id="CAACYD010000003">
    <property type="protein sequence ID" value="VFA81369.1"/>
    <property type="molecule type" value="Genomic_DNA"/>
</dbReference>
<keyword evidence="6 10" id="KW-0407">Ion channel</keyword>
<keyword evidence="5 10" id="KW-0472">Membrane</keyword>
<dbReference type="Proteomes" id="UP000360750">
    <property type="component" value="Unassembled WGS sequence"/>
</dbReference>
<keyword evidence="10" id="KW-0813">Transport</keyword>
<evidence type="ECO:0000256" key="7">
    <source>
        <dbReference type="ARBA" id="ARBA00035120"/>
    </source>
</evidence>
<proteinExistence type="inferred from homology"/>
<feature type="binding site" evidence="10">
    <location>
        <position position="98"/>
    </location>
    <ligand>
        <name>Na(+)</name>
        <dbReference type="ChEBI" id="CHEBI:29101"/>
        <note>structural</note>
    </ligand>
</feature>
<dbReference type="Pfam" id="PF02537">
    <property type="entry name" value="CRCB"/>
    <property type="match status" value="1"/>
</dbReference>
<sequence>MSPDPHGELPVDPDTRPLHFRGHALLWVFAGGLLGTGARYWAEEAFPASEGHWPWATFAVNVIGAFVLGVLLELLARLGRDEGWRQRVRLFGGTGICGALTTYSAFALEVAELSRASAVLTAMAYALVSVVAGIGAAWCGIACASAVAGRRRAGA</sequence>
<dbReference type="HAMAP" id="MF_00454">
    <property type="entry name" value="FluC"/>
    <property type="match status" value="1"/>
</dbReference>
<reference evidence="11 12" key="1">
    <citation type="submission" date="2019-02" db="EMBL/GenBank/DDBJ databases">
        <authorList>
            <consortium name="Pathogen Informatics"/>
        </authorList>
    </citation>
    <scope>NUCLEOTIDE SEQUENCE [LARGE SCALE GENOMIC DNA]</scope>
    <source>
        <strain evidence="11 12">3012STDY6756503</strain>
    </source>
</reference>
<dbReference type="PANTHER" id="PTHR28259">
    <property type="entry name" value="FLUORIDE EXPORT PROTEIN 1-RELATED"/>
    <property type="match status" value="1"/>
</dbReference>
<name>A0ABD7UXT1_9ACTN</name>
<dbReference type="NCBIfam" id="TIGR00494">
    <property type="entry name" value="crcB"/>
    <property type="match status" value="1"/>
</dbReference>
<dbReference type="PANTHER" id="PTHR28259:SF1">
    <property type="entry name" value="FLUORIDE EXPORT PROTEIN 1-RELATED"/>
    <property type="match status" value="1"/>
</dbReference>
<comment type="catalytic activity">
    <reaction evidence="8">
        <text>fluoride(in) = fluoride(out)</text>
        <dbReference type="Rhea" id="RHEA:76159"/>
        <dbReference type="ChEBI" id="CHEBI:17051"/>
    </reaction>
    <physiologicalReaction direction="left-to-right" evidence="8">
        <dbReference type="Rhea" id="RHEA:76160"/>
    </physiologicalReaction>
</comment>
<keyword evidence="2 10" id="KW-1003">Cell membrane</keyword>
<feature type="transmembrane region" description="Helical" evidence="10">
    <location>
        <begin position="54"/>
        <end position="76"/>
    </location>
</feature>
<evidence type="ECO:0000256" key="4">
    <source>
        <dbReference type="ARBA" id="ARBA00022989"/>
    </source>
</evidence>
<dbReference type="GeneID" id="60748479"/>
<evidence type="ECO:0000256" key="2">
    <source>
        <dbReference type="ARBA" id="ARBA00022475"/>
    </source>
</evidence>
<dbReference type="RefSeq" id="WP_131733304.1">
    <property type="nucleotide sequence ID" value="NZ_CAACYD010000003.1"/>
</dbReference>
<dbReference type="InterPro" id="IPR003691">
    <property type="entry name" value="FluC"/>
</dbReference>
<feature type="transmembrane region" description="Helical" evidence="10">
    <location>
        <begin position="118"/>
        <end position="148"/>
    </location>
</feature>
<organism evidence="11 12">
    <name type="scientific">Gordonia paraffinivorans</name>
    <dbReference type="NCBI Taxonomy" id="175628"/>
    <lineage>
        <taxon>Bacteria</taxon>
        <taxon>Bacillati</taxon>
        <taxon>Actinomycetota</taxon>
        <taxon>Actinomycetes</taxon>
        <taxon>Mycobacteriales</taxon>
        <taxon>Gordoniaceae</taxon>
        <taxon>Gordonia</taxon>
    </lineage>
</organism>
<feature type="transmembrane region" description="Helical" evidence="10">
    <location>
        <begin position="88"/>
        <end position="106"/>
    </location>
</feature>
<evidence type="ECO:0000256" key="3">
    <source>
        <dbReference type="ARBA" id="ARBA00022692"/>
    </source>
</evidence>
<dbReference type="GO" id="GO:0140114">
    <property type="term" value="P:cellular detoxification of fluoride"/>
    <property type="evidence" value="ECO:0007669"/>
    <property type="project" value="UniProtKB-UniRule"/>
</dbReference>
<evidence type="ECO:0000256" key="10">
    <source>
        <dbReference type="HAMAP-Rule" id="MF_00454"/>
    </source>
</evidence>
<dbReference type="GO" id="GO:0046872">
    <property type="term" value="F:metal ion binding"/>
    <property type="evidence" value="ECO:0007669"/>
    <property type="project" value="UniProtKB-KW"/>
</dbReference>
<keyword evidence="10" id="KW-0406">Ion transport</keyword>
<evidence type="ECO:0000256" key="5">
    <source>
        <dbReference type="ARBA" id="ARBA00023136"/>
    </source>
</evidence>
<dbReference type="GO" id="GO:0005886">
    <property type="term" value="C:plasma membrane"/>
    <property type="evidence" value="ECO:0007669"/>
    <property type="project" value="UniProtKB-SubCell"/>
</dbReference>
<dbReference type="AlphaFoldDB" id="A0ABD7UXT1"/>
<keyword evidence="4 10" id="KW-1133">Transmembrane helix</keyword>
<comment type="similarity">
    <text evidence="7 10">Belongs to the fluoride channel Fluc/FEX (TC 1.A.43) family.</text>
</comment>
<accession>A0ABD7UXT1</accession>
<evidence type="ECO:0000256" key="9">
    <source>
        <dbReference type="ARBA" id="ARBA00049940"/>
    </source>
</evidence>
<comment type="subcellular location">
    <subcellularLocation>
        <location evidence="1 10">Cell membrane</location>
        <topology evidence="1 10">Multi-pass membrane protein</topology>
    </subcellularLocation>
</comment>
<evidence type="ECO:0000313" key="11">
    <source>
        <dbReference type="EMBL" id="VFA81369.1"/>
    </source>
</evidence>
<evidence type="ECO:0000313" key="12">
    <source>
        <dbReference type="Proteomes" id="UP000360750"/>
    </source>
</evidence>
<evidence type="ECO:0000256" key="1">
    <source>
        <dbReference type="ARBA" id="ARBA00004651"/>
    </source>
</evidence>
<comment type="caution">
    <text evidence="11">The sequence shown here is derived from an EMBL/GenBank/DDBJ whole genome shotgun (WGS) entry which is preliminary data.</text>
</comment>
<comment type="function">
    <text evidence="9 10">Fluoride-specific ion channel. Important for reducing fluoride concentration in the cell, thus reducing its toxicity.</text>
</comment>
<gene>
    <name evidence="11" type="primary">crcB_2</name>
    <name evidence="10" type="synonym">crcB</name>
    <name evidence="10" type="synonym">fluC</name>
    <name evidence="11" type="ORF">NCTC8139_00427</name>
</gene>
<keyword evidence="10" id="KW-0915">Sodium</keyword>
<evidence type="ECO:0000256" key="6">
    <source>
        <dbReference type="ARBA" id="ARBA00023303"/>
    </source>
</evidence>
<comment type="activity regulation">
    <text evidence="10">Na(+) is not transported, but it plays an essential structural role and its presence is essential for fluoride channel function.</text>
</comment>